<name>A0A235BUW5_UNCW3</name>
<dbReference type="Proteomes" id="UP000215559">
    <property type="component" value="Unassembled WGS sequence"/>
</dbReference>
<dbReference type="Pfam" id="PF01297">
    <property type="entry name" value="ZnuA"/>
    <property type="match status" value="1"/>
</dbReference>
<evidence type="ECO:0008006" key="7">
    <source>
        <dbReference type="Google" id="ProtNLM"/>
    </source>
</evidence>
<comment type="subcellular location">
    <subcellularLocation>
        <location evidence="1">Cell envelope</location>
    </subcellularLocation>
</comment>
<evidence type="ECO:0000313" key="6">
    <source>
        <dbReference type="Proteomes" id="UP000215559"/>
    </source>
</evidence>
<evidence type="ECO:0000256" key="1">
    <source>
        <dbReference type="ARBA" id="ARBA00004196"/>
    </source>
</evidence>
<dbReference type="AlphaFoldDB" id="A0A235BUW5"/>
<dbReference type="EMBL" id="NOZP01000076">
    <property type="protein sequence ID" value="OYD16006.1"/>
    <property type="molecule type" value="Genomic_DNA"/>
</dbReference>
<sequence>MKYLFLPVFLLIACAPHPENKLVIVTSTTLIASVAQAVGGNRVKVSTIAPAGMCPGQFDLKPSDIAAANKADLLINHGWEAWFDQLVKAINNPKVHHVTTKIADDWMLPAVQKQEAFEMAGFLSELDTVAKDSFKMRAEIYCHRIDSVADLVRQMFKGKKKPKLLAAAYQAPFLSWLGFDVVATYGRPEEITGRELTHLAKVGIDSGVGIIVDNLQSGPDAGLELARSLNAKHVTLTNFPLQGKYLEALKENAQSLARLLE</sequence>
<organism evidence="5 6">
    <name type="scientific">candidate division WOR-3 bacterium JGI_Cruoil_03_51_56</name>
    <dbReference type="NCBI Taxonomy" id="1973747"/>
    <lineage>
        <taxon>Bacteria</taxon>
        <taxon>Bacteria division WOR-3</taxon>
    </lineage>
</organism>
<evidence type="ECO:0000256" key="3">
    <source>
        <dbReference type="ARBA" id="ARBA00022723"/>
    </source>
</evidence>
<dbReference type="GO" id="GO:0046872">
    <property type="term" value="F:metal ion binding"/>
    <property type="evidence" value="ECO:0007669"/>
    <property type="project" value="UniProtKB-KW"/>
</dbReference>
<dbReference type="InterPro" id="IPR050492">
    <property type="entry name" value="Bact_metal-bind_prot9"/>
</dbReference>
<keyword evidence="2" id="KW-0813">Transport</keyword>
<dbReference type="InterPro" id="IPR006127">
    <property type="entry name" value="ZnuA-like"/>
</dbReference>
<accession>A0A235BUW5</accession>
<evidence type="ECO:0000256" key="4">
    <source>
        <dbReference type="ARBA" id="ARBA00022729"/>
    </source>
</evidence>
<gene>
    <name evidence="5" type="ORF">CH330_03945</name>
</gene>
<dbReference type="SUPFAM" id="SSF53807">
    <property type="entry name" value="Helical backbone' metal receptor"/>
    <property type="match status" value="1"/>
</dbReference>
<keyword evidence="4" id="KW-0732">Signal</keyword>
<dbReference type="PANTHER" id="PTHR42953">
    <property type="entry name" value="HIGH-AFFINITY ZINC UPTAKE SYSTEM PROTEIN ZNUA-RELATED"/>
    <property type="match status" value="1"/>
</dbReference>
<protein>
    <recommendedName>
        <fullName evidence="7">Zinc ABC transporter substrate-binding protein</fullName>
    </recommendedName>
</protein>
<comment type="caution">
    <text evidence="5">The sequence shown here is derived from an EMBL/GenBank/DDBJ whole genome shotgun (WGS) entry which is preliminary data.</text>
</comment>
<dbReference type="GO" id="GO:0030313">
    <property type="term" value="C:cell envelope"/>
    <property type="evidence" value="ECO:0007669"/>
    <property type="project" value="UniProtKB-SubCell"/>
</dbReference>
<reference evidence="5 6" key="1">
    <citation type="submission" date="2017-07" db="EMBL/GenBank/DDBJ databases">
        <title>Recovery of genomes from metagenomes via a dereplication, aggregation, and scoring strategy.</title>
        <authorList>
            <person name="Sieber C.M."/>
            <person name="Probst A.J."/>
            <person name="Sharrar A."/>
            <person name="Thomas B.C."/>
            <person name="Hess M."/>
            <person name="Tringe S.G."/>
            <person name="Banfield J.F."/>
        </authorList>
    </citation>
    <scope>NUCLEOTIDE SEQUENCE [LARGE SCALE GENOMIC DNA]</scope>
    <source>
        <strain evidence="5">JGI_Cruoil_03_51_56</strain>
    </source>
</reference>
<dbReference type="GO" id="GO:0030001">
    <property type="term" value="P:metal ion transport"/>
    <property type="evidence" value="ECO:0007669"/>
    <property type="project" value="InterPro"/>
</dbReference>
<dbReference type="Gene3D" id="3.40.50.1980">
    <property type="entry name" value="Nitrogenase molybdenum iron protein domain"/>
    <property type="match status" value="1"/>
</dbReference>
<evidence type="ECO:0000313" key="5">
    <source>
        <dbReference type="EMBL" id="OYD16006.1"/>
    </source>
</evidence>
<dbReference type="PANTHER" id="PTHR42953:SF1">
    <property type="entry name" value="METAL-BINDING PROTEIN HI_0362-RELATED"/>
    <property type="match status" value="1"/>
</dbReference>
<keyword evidence="3" id="KW-0479">Metal-binding</keyword>
<proteinExistence type="predicted"/>
<evidence type="ECO:0000256" key="2">
    <source>
        <dbReference type="ARBA" id="ARBA00022448"/>
    </source>
</evidence>